<evidence type="ECO:0000313" key="2">
    <source>
        <dbReference type="EMBL" id="GAA5796347.1"/>
    </source>
</evidence>
<dbReference type="EMBL" id="BAABUJ010000006">
    <property type="protein sequence ID" value="GAA5796347.1"/>
    <property type="molecule type" value="Genomic_DNA"/>
</dbReference>
<comment type="caution">
    <text evidence="2">The sequence shown here is derived from an EMBL/GenBank/DDBJ whole genome shotgun (WGS) entry which is preliminary data.</text>
</comment>
<protein>
    <submittedName>
        <fullName evidence="2">Uncharacterized protein</fullName>
    </submittedName>
</protein>
<gene>
    <name evidence="2" type="ORF">HPULCUR_001717</name>
</gene>
<reference evidence="2 3" key="1">
    <citation type="submission" date="2024-04" db="EMBL/GenBank/DDBJ databases">
        <title>genome sequences of Mucor flavus KT1a and Helicostylum pulchrum KT1b strains isolation_sourced from the surface of a dry-aged beef.</title>
        <authorList>
            <person name="Toyotome T."/>
            <person name="Hosono M."/>
            <person name="Torimaru M."/>
            <person name="Fukuda K."/>
            <person name="Mikami N."/>
        </authorList>
    </citation>
    <scope>NUCLEOTIDE SEQUENCE [LARGE SCALE GENOMIC DNA]</scope>
    <source>
        <strain evidence="2 3">KT1b</strain>
    </source>
</reference>
<sequence length="137" mass="16252">MSKKSSKKLTPEEKKMIAFITKQIYKSPKKLDKRAVKRQYEEEKKQERRELVQKATPVNASFHLDDYDIGMEDNPYQCTPSREIWERYTIEELVDLYVASLDKGKPDLALKNPQQERHICQCTDKRTKSITLYMMCD</sequence>
<name>A0ABP9XNI2_9FUNG</name>
<proteinExistence type="predicted"/>
<dbReference type="Proteomes" id="UP001476247">
    <property type="component" value="Unassembled WGS sequence"/>
</dbReference>
<feature type="region of interest" description="Disordered" evidence="1">
    <location>
        <begin position="29"/>
        <end position="52"/>
    </location>
</feature>
<organism evidence="2 3">
    <name type="scientific">Helicostylum pulchrum</name>
    <dbReference type="NCBI Taxonomy" id="562976"/>
    <lineage>
        <taxon>Eukaryota</taxon>
        <taxon>Fungi</taxon>
        <taxon>Fungi incertae sedis</taxon>
        <taxon>Mucoromycota</taxon>
        <taxon>Mucoromycotina</taxon>
        <taxon>Mucoromycetes</taxon>
        <taxon>Mucorales</taxon>
        <taxon>Mucorineae</taxon>
        <taxon>Mucoraceae</taxon>
        <taxon>Helicostylum</taxon>
    </lineage>
</organism>
<keyword evidence="3" id="KW-1185">Reference proteome</keyword>
<evidence type="ECO:0000313" key="3">
    <source>
        <dbReference type="Proteomes" id="UP001476247"/>
    </source>
</evidence>
<evidence type="ECO:0000256" key="1">
    <source>
        <dbReference type="SAM" id="MobiDB-lite"/>
    </source>
</evidence>
<accession>A0ABP9XNI2</accession>